<dbReference type="InterPro" id="IPR035069">
    <property type="entry name" value="TTHA1013/TTHA0281-like"/>
</dbReference>
<accession>A0A062V5G7</accession>
<dbReference type="SUPFAM" id="SSF143100">
    <property type="entry name" value="TTHA1013/TTHA0281-like"/>
    <property type="match status" value="1"/>
</dbReference>
<evidence type="ECO:0000313" key="3">
    <source>
        <dbReference type="Proteomes" id="UP000027153"/>
    </source>
</evidence>
<gene>
    <name evidence="2" type="ORF">ANME2D_00991</name>
</gene>
<dbReference type="PANTHER" id="PTHR34504">
    <property type="entry name" value="ANTITOXIN HICB"/>
    <property type="match status" value="1"/>
</dbReference>
<dbReference type="PATRIC" id="fig|1392998.3.peg.1156"/>
<reference evidence="2 3" key="1">
    <citation type="journal article" date="2013" name="Nature">
        <title>Anaerobic oxidation of methane coupled to nitrate reduction in a novel archaeal lineage.</title>
        <authorList>
            <person name="Haroon M.F."/>
            <person name="Hu S."/>
            <person name="Shi Y."/>
            <person name="Imelfort M."/>
            <person name="Keller J."/>
            <person name="Hugenholtz P."/>
            <person name="Yuan Z."/>
            <person name="Tyson G.W."/>
        </authorList>
    </citation>
    <scope>NUCLEOTIDE SEQUENCE [LARGE SCALE GENOMIC DNA]</scope>
    <source>
        <strain evidence="2 3">ANME-2d</strain>
    </source>
</reference>
<dbReference type="RefSeq" id="WP_241763307.1">
    <property type="nucleotide sequence ID" value="NZ_JMIY01000002.1"/>
</dbReference>
<evidence type="ECO:0000313" key="2">
    <source>
        <dbReference type="EMBL" id="KCZ72562.1"/>
    </source>
</evidence>
<comment type="caution">
    <text evidence="2">The sequence shown here is derived from an EMBL/GenBank/DDBJ whole genome shotgun (WGS) entry which is preliminary data.</text>
</comment>
<dbReference type="Proteomes" id="UP000027153">
    <property type="component" value="Unassembled WGS sequence"/>
</dbReference>
<evidence type="ECO:0000259" key="1">
    <source>
        <dbReference type="Pfam" id="PF15919"/>
    </source>
</evidence>
<protein>
    <recommendedName>
        <fullName evidence="1">HicB-like antitoxin of toxin-antitoxin system domain-containing protein</fullName>
    </recommendedName>
</protein>
<organism evidence="2 3">
    <name type="scientific">Candidatus Methanoperedens nitratireducens</name>
    <dbReference type="NCBI Taxonomy" id="1392998"/>
    <lineage>
        <taxon>Archaea</taxon>
        <taxon>Methanobacteriati</taxon>
        <taxon>Methanobacteriota</taxon>
        <taxon>Stenosarchaea group</taxon>
        <taxon>Methanomicrobia</taxon>
        <taxon>Methanosarcinales</taxon>
        <taxon>ANME-2 cluster</taxon>
        <taxon>Candidatus Methanoperedentaceae</taxon>
        <taxon>Candidatus Methanoperedens</taxon>
    </lineage>
</organism>
<dbReference type="EMBL" id="JMIY01000002">
    <property type="protein sequence ID" value="KCZ72562.1"/>
    <property type="molecule type" value="Genomic_DNA"/>
</dbReference>
<sequence>MEIRDVENNMKRDFTIIIEQDEDGIYVASVPELEGCHTQAKTLDELRERIKEAIQLYLEVESDLVKEVPLEFVGIQKVEVSV</sequence>
<dbReference type="Pfam" id="PF15919">
    <property type="entry name" value="HicB_lk_antitox"/>
    <property type="match status" value="1"/>
</dbReference>
<dbReference type="InterPro" id="IPR051404">
    <property type="entry name" value="TA_system_antitoxin"/>
</dbReference>
<dbReference type="AlphaFoldDB" id="A0A062V5G7"/>
<proteinExistence type="predicted"/>
<feature type="domain" description="HicB-like antitoxin of toxin-antitoxin system" evidence="1">
    <location>
        <begin position="14"/>
        <end position="69"/>
    </location>
</feature>
<keyword evidence="3" id="KW-1185">Reference proteome</keyword>
<dbReference type="InterPro" id="IPR031807">
    <property type="entry name" value="HicB-like"/>
</dbReference>
<dbReference type="PANTHER" id="PTHR34504:SF2">
    <property type="entry name" value="UPF0150 PROTEIN SSL0259"/>
    <property type="match status" value="1"/>
</dbReference>
<dbReference type="Gene3D" id="3.30.160.250">
    <property type="match status" value="1"/>
</dbReference>
<name>A0A062V5G7_9EURY</name>